<dbReference type="AlphaFoldDB" id="A0A9W6DGA5"/>
<dbReference type="Gene3D" id="3.30.1330.10">
    <property type="entry name" value="PurM-like, N-terminal domain"/>
    <property type="match status" value="1"/>
</dbReference>
<dbReference type="Gene3D" id="3.90.650.10">
    <property type="entry name" value="PurM-like C-terminal domain"/>
    <property type="match status" value="1"/>
</dbReference>
<dbReference type="PIRSF" id="PIRSF005644">
    <property type="entry name" value="Hdrgns_mtr_HypE"/>
    <property type="match status" value="1"/>
</dbReference>
<comment type="similarity">
    <text evidence="1">Belongs to the HypE family.</text>
</comment>
<dbReference type="CDD" id="cd06061">
    <property type="entry name" value="PurM-like1"/>
    <property type="match status" value="1"/>
</dbReference>
<dbReference type="EMBL" id="BRLB01000026">
    <property type="protein sequence ID" value="GKX32101.1"/>
    <property type="molecule type" value="Genomic_DNA"/>
</dbReference>
<organism evidence="4 5">
    <name type="scientific">Vallitalea longa</name>
    <dbReference type="NCBI Taxonomy" id="2936439"/>
    <lineage>
        <taxon>Bacteria</taxon>
        <taxon>Bacillati</taxon>
        <taxon>Bacillota</taxon>
        <taxon>Clostridia</taxon>
        <taxon>Lachnospirales</taxon>
        <taxon>Vallitaleaceae</taxon>
        <taxon>Vallitalea</taxon>
    </lineage>
</organism>
<dbReference type="GO" id="GO:0051604">
    <property type="term" value="P:protein maturation"/>
    <property type="evidence" value="ECO:0007669"/>
    <property type="project" value="TreeGrafter"/>
</dbReference>
<dbReference type="PANTHER" id="PTHR30303">
    <property type="entry name" value="HYDROGENASE ISOENZYMES FORMATION PROTEIN HYPE"/>
    <property type="match status" value="1"/>
</dbReference>
<dbReference type="Pfam" id="PF02769">
    <property type="entry name" value="AIRS_C"/>
    <property type="match status" value="1"/>
</dbReference>
<comment type="caution">
    <text evidence="4">The sequence shown here is derived from an EMBL/GenBank/DDBJ whole genome shotgun (WGS) entry which is preliminary data.</text>
</comment>
<dbReference type="PANTHER" id="PTHR30303:SF4">
    <property type="entry name" value="HYDROGENASE EXPRESSION_FORMATION PROTEIN HYPE"/>
    <property type="match status" value="1"/>
</dbReference>
<dbReference type="Proteomes" id="UP001144256">
    <property type="component" value="Unassembled WGS sequence"/>
</dbReference>
<evidence type="ECO:0000256" key="1">
    <source>
        <dbReference type="ARBA" id="ARBA00006243"/>
    </source>
</evidence>
<evidence type="ECO:0000313" key="5">
    <source>
        <dbReference type="Proteomes" id="UP001144256"/>
    </source>
</evidence>
<dbReference type="InterPro" id="IPR036921">
    <property type="entry name" value="PurM-like_N_sf"/>
</dbReference>
<dbReference type="Pfam" id="PF00586">
    <property type="entry name" value="AIRS"/>
    <property type="match status" value="1"/>
</dbReference>
<dbReference type="SUPFAM" id="SSF55326">
    <property type="entry name" value="PurM N-terminal domain-like"/>
    <property type="match status" value="1"/>
</dbReference>
<evidence type="ECO:0000313" key="4">
    <source>
        <dbReference type="EMBL" id="GKX32101.1"/>
    </source>
</evidence>
<evidence type="ECO:0000259" key="2">
    <source>
        <dbReference type="Pfam" id="PF00586"/>
    </source>
</evidence>
<gene>
    <name evidence="4" type="ORF">SH1V18_45810</name>
</gene>
<keyword evidence="5" id="KW-1185">Reference proteome</keyword>
<evidence type="ECO:0000259" key="3">
    <source>
        <dbReference type="Pfam" id="PF02769"/>
    </source>
</evidence>
<dbReference type="InterPro" id="IPR011854">
    <property type="entry name" value="HypE"/>
</dbReference>
<dbReference type="InterPro" id="IPR016188">
    <property type="entry name" value="PurM-like_N"/>
</dbReference>
<dbReference type="InterPro" id="IPR036676">
    <property type="entry name" value="PurM-like_C_sf"/>
</dbReference>
<feature type="domain" description="PurM-like C-terminal" evidence="3">
    <location>
        <begin position="153"/>
        <end position="304"/>
    </location>
</feature>
<dbReference type="InterPro" id="IPR010918">
    <property type="entry name" value="PurM-like_C_dom"/>
</dbReference>
<accession>A0A9W6DGA5</accession>
<sequence>MMKLGKVPETVLKRSIFKQLNVHRDEVIVRPNVGEDCSAIQFDKDEVCVVSTDPITGAVKDIGSLAVNITANDLASSGAEPVGILLTLLLPEGFTEEELKKIMRDVNNQCGILNIEVMGGHTEVTNSVNKPIISVTGIGKAMKNKLVLTGKAQVGQDVIITKWAGLEGTAIITKDNEDKLRKHFNSDLIDNAIKLGDCISVVEEAKIAVKHGATSMHDVTEGGVFGALWEVAACSNVGLEVKLEDIPIKQETIEICEYYNINPYKLISSGCMIITTYEGELLVDKLREAGINSSVIGKIVEGKDRIVVQSDTRRALTPPKADELYKVINCLD</sequence>
<reference evidence="4" key="1">
    <citation type="submission" date="2022-06" db="EMBL/GenBank/DDBJ databases">
        <title>Vallitalea longa sp. nov., an anaerobic bacterium isolated from marine sediment.</title>
        <authorList>
            <person name="Hirano S."/>
            <person name="Terahara T."/>
            <person name="Mori K."/>
            <person name="Hamada M."/>
            <person name="Matsumoto R."/>
            <person name="Kobayashi T."/>
        </authorList>
    </citation>
    <scope>NUCLEOTIDE SEQUENCE</scope>
    <source>
        <strain evidence="4">SH18-1</strain>
    </source>
</reference>
<name>A0A9W6DGA5_9FIRM</name>
<protein>
    <submittedName>
        <fullName evidence="4">Hydrogenase</fullName>
    </submittedName>
</protein>
<proteinExistence type="inferred from homology"/>
<dbReference type="SUPFAM" id="SSF56042">
    <property type="entry name" value="PurM C-terminal domain-like"/>
    <property type="match status" value="1"/>
</dbReference>
<feature type="domain" description="PurM-like N-terminal" evidence="2">
    <location>
        <begin position="34"/>
        <end position="140"/>
    </location>
</feature>